<sequence>MRPLTGLLLLTGLALTSCSKSGDDVSAVVKFSELAKSVKESDGQVSLGVSLGSVTTEDVVLQFSVTGTAVLNGDYIMQTTTDSTLTIPKGSSSSNIVLKLINDKAIESTKTIEITLKAISSGHTLSTNALDLTGTISVEDDDTAPTDGIQVDLTWDKGSKAEMDLYLLTGVEFDADGNILNADQTNSLSSVNEEGFQTVSLPSSAPDGSYYVVVEYYQGNRDINYVVNINGASYTNVSGGGSFTSSQVGYYTYRNSAIVKSGSAYTLDAGGTSRVLGKRVRQLLKVTRKEL</sequence>
<dbReference type="STRING" id="563176.SAMN04488090_2621"/>
<evidence type="ECO:0000313" key="1">
    <source>
        <dbReference type="EMBL" id="SDM10025.1"/>
    </source>
</evidence>
<gene>
    <name evidence="1" type="ORF">SAMN04488090_2621</name>
</gene>
<name>A0A1G9QIA0_9BACT</name>
<dbReference type="SUPFAM" id="SSF141072">
    <property type="entry name" value="CalX-like"/>
    <property type="match status" value="1"/>
</dbReference>
<dbReference type="Proteomes" id="UP000198901">
    <property type="component" value="Unassembled WGS sequence"/>
</dbReference>
<evidence type="ECO:0000313" key="2">
    <source>
        <dbReference type="Proteomes" id="UP000198901"/>
    </source>
</evidence>
<dbReference type="OrthoDB" id="976915at2"/>
<proteinExistence type="predicted"/>
<organism evidence="1 2">
    <name type="scientific">Siphonobacter aquaeclarae</name>
    <dbReference type="NCBI Taxonomy" id="563176"/>
    <lineage>
        <taxon>Bacteria</taxon>
        <taxon>Pseudomonadati</taxon>
        <taxon>Bacteroidota</taxon>
        <taxon>Cytophagia</taxon>
        <taxon>Cytophagales</taxon>
        <taxon>Cytophagaceae</taxon>
        <taxon>Siphonobacter</taxon>
    </lineage>
</organism>
<dbReference type="AlphaFoldDB" id="A0A1G9QIA0"/>
<reference evidence="1 2" key="1">
    <citation type="submission" date="2016-10" db="EMBL/GenBank/DDBJ databases">
        <authorList>
            <person name="de Groot N.N."/>
        </authorList>
    </citation>
    <scope>NUCLEOTIDE SEQUENCE [LARGE SCALE GENOMIC DNA]</scope>
    <source>
        <strain evidence="1 2">DSM 21668</strain>
    </source>
</reference>
<accession>A0A1G9QIA0</accession>
<dbReference type="RefSeq" id="WP_093202699.1">
    <property type="nucleotide sequence ID" value="NZ_FNGS01000004.1"/>
</dbReference>
<dbReference type="Gene3D" id="2.60.40.2030">
    <property type="match status" value="1"/>
</dbReference>
<dbReference type="EMBL" id="FNGS01000004">
    <property type="protein sequence ID" value="SDM10025.1"/>
    <property type="molecule type" value="Genomic_DNA"/>
</dbReference>
<dbReference type="InterPro" id="IPR038081">
    <property type="entry name" value="CalX-like_sf"/>
</dbReference>
<keyword evidence="2" id="KW-1185">Reference proteome</keyword>
<protein>
    <submittedName>
        <fullName evidence="1">Calx-beta domain-containing protein</fullName>
    </submittedName>
</protein>
<dbReference type="PROSITE" id="PS51257">
    <property type="entry name" value="PROKAR_LIPOPROTEIN"/>
    <property type="match status" value="1"/>
</dbReference>